<feature type="domain" description="Peptidoglycan binding-like" evidence="1">
    <location>
        <begin position="23"/>
        <end position="57"/>
    </location>
</feature>
<dbReference type="Proteomes" id="UP001571476">
    <property type="component" value="Unassembled WGS sequence"/>
</dbReference>
<accession>A0ABV4SY41</accession>
<evidence type="ECO:0000313" key="3">
    <source>
        <dbReference type="Proteomes" id="UP001571476"/>
    </source>
</evidence>
<gene>
    <name evidence="2" type="ORF">ACEG43_45900</name>
</gene>
<protein>
    <submittedName>
        <fullName evidence="2">Peptidoglycan-binding protein</fullName>
    </submittedName>
</protein>
<comment type="caution">
    <text evidence="2">The sequence shown here is derived from an EMBL/GenBank/DDBJ whole genome shotgun (WGS) entry which is preliminary data.</text>
</comment>
<dbReference type="SUPFAM" id="SSF47090">
    <property type="entry name" value="PGBD-like"/>
    <property type="match status" value="1"/>
</dbReference>
<organism evidence="2 3">
    <name type="scientific">Streptomyces aureus</name>
    <dbReference type="NCBI Taxonomy" id="193461"/>
    <lineage>
        <taxon>Bacteria</taxon>
        <taxon>Bacillati</taxon>
        <taxon>Actinomycetota</taxon>
        <taxon>Actinomycetes</taxon>
        <taxon>Kitasatosporales</taxon>
        <taxon>Streptomycetaceae</taxon>
        <taxon>Streptomyces</taxon>
    </lineage>
</organism>
<dbReference type="InterPro" id="IPR002477">
    <property type="entry name" value="Peptidoglycan-bd-like"/>
</dbReference>
<dbReference type="EMBL" id="JBGOSP010000058">
    <property type="protein sequence ID" value="MFA3843370.1"/>
    <property type="molecule type" value="Genomic_DNA"/>
</dbReference>
<dbReference type="RefSeq" id="WP_372567219.1">
    <property type="nucleotide sequence ID" value="NZ_JBGOSP010000058.1"/>
</dbReference>
<dbReference type="InterPro" id="IPR036366">
    <property type="entry name" value="PGBDSf"/>
</dbReference>
<sequence length="66" mass="7399">MRRLRIRRPQPARLPAVHDVRQAVGPITESTVKQFQSWYDHGLAVDGKVGVQTWAALREVADGIHG</sequence>
<evidence type="ECO:0000259" key="1">
    <source>
        <dbReference type="Pfam" id="PF01471"/>
    </source>
</evidence>
<name>A0ABV4SY41_9ACTN</name>
<reference evidence="2 3" key="1">
    <citation type="submission" date="2024-08" db="EMBL/GenBank/DDBJ databases">
        <title>Genome sequence of Streptomyces aureus CACIA-1.46HGO.</title>
        <authorList>
            <person name="Evangelista-Martinez Z."/>
        </authorList>
    </citation>
    <scope>NUCLEOTIDE SEQUENCE [LARGE SCALE GENOMIC DNA]</scope>
    <source>
        <strain evidence="2 3">CACIA-1.46HGO</strain>
    </source>
</reference>
<keyword evidence="3" id="KW-1185">Reference proteome</keyword>
<evidence type="ECO:0000313" key="2">
    <source>
        <dbReference type="EMBL" id="MFA3843370.1"/>
    </source>
</evidence>
<proteinExistence type="predicted"/>
<dbReference type="InterPro" id="IPR036365">
    <property type="entry name" value="PGBD-like_sf"/>
</dbReference>
<dbReference type="Gene3D" id="1.10.101.10">
    <property type="entry name" value="PGBD-like superfamily/PGBD"/>
    <property type="match status" value="1"/>
</dbReference>
<dbReference type="Pfam" id="PF01471">
    <property type="entry name" value="PG_binding_1"/>
    <property type="match status" value="1"/>
</dbReference>